<dbReference type="Proteomes" id="UP000240760">
    <property type="component" value="Unassembled WGS sequence"/>
</dbReference>
<dbReference type="EMBL" id="KZ679127">
    <property type="protein sequence ID" value="PTB80780.1"/>
    <property type="molecule type" value="Genomic_DNA"/>
</dbReference>
<organism evidence="2 3">
    <name type="scientific">Trichoderma longibrachiatum ATCC 18648</name>
    <dbReference type="NCBI Taxonomy" id="983965"/>
    <lineage>
        <taxon>Eukaryota</taxon>
        <taxon>Fungi</taxon>
        <taxon>Dikarya</taxon>
        <taxon>Ascomycota</taxon>
        <taxon>Pezizomycotina</taxon>
        <taxon>Sordariomycetes</taxon>
        <taxon>Hypocreomycetidae</taxon>
        <taxon>Hypocreales</taxon>
        <taxon>Hypocreaceae</taxon>
        <taxon>Trichoderma</taxon>
    </lineage>
</organism>
<gene>
    <name evidence="2" type="ORF">M440DRAFT_1135692</name>
</gene>
<reference evidence="2 3" key="1">
    <citation type="submission" date="2016-07" db="EMBL/GenBank/DDBJ databases">
        <title>Multiple horizontal gene transfer events from other fungi enriched the ability of initially mycotrophic Trichoderma (Ascomycota) to feed on dead plant biomass.</title>
        <authorList>
            <consortium name="DOE Joint Genome Institute"/>
            <person name="Aerts A."/>
            <person name="Atanasova L."/>
            <person name="Chenthamara K."/>
            <person name="Zhang J."/>
            <person name="Grujic M."/>
            <person name="Henrissat B."/>
            <person name="Kuo A."/>
            <person name="Salamov A."/>
            <person name="Lipzen A."/>
            <person name="Labutti K."/>
            <person name="Barry K."/>
            <person name="Miao Y."/>
            <person name="Rahimi M.J."/>
            <person name="Shen Q."/>
            <person name="Grigoriev I.V."/>
            <person name="Kubicek C.P."/>
            <person name="Druzhinina I.S."/>
        </authorList>
    </citation>
    <scope>NUCLEOTIDE SEQUENCE [LARGE SCALE GENOMIC DNA]</scope>
    <source>
        <strain evidence="2 3">ATCC 18648</strain>
    </source>
</reference>
<sequence length="160" mass="18314">MTRGARRKKEDVTAPYHGGQRLSRRQSAAALVAVRQQRNCGRCDKCEVWEAHGVRRQPRRRPEMPPFQRIGRPESWKPLARENVAGGETRRGKSLVCMRKGKRFSAAAEEQQMPFLEGGRPRSEAAGQANHMMTLAWRLLHSSFLRLRLPSGLWWGTKLT</sequence>
<name>A0A2T4CGU9_TRILO</name>
<evidence type="ECO:0000313" key="3">
    <source>
        <dbReference type="Proteomes" id="UP000240760"/>
    </source>
</evidence>
<evidence type="ECO:0000313" key="2">
    <source>
        <dbReference type="EMBL" id="PTB80780.1"/>
    </source>
</evidence>
<feature type="region of interest" description="Disordered" evidence="1">
    <location>
        <begin position="1"/>
        <end position="27"/>
    </location>
</feature>
<evidence type="ECO:0000256" key="1">
    <source>
        <dbReference type="SAM" id="MobiDB-lite"/>
    </source>
</evidence>
<feature type="region of interest" description="Disordered" evidence="1">
    <location>
        <begin position="54"/>
        <end position="92"/>
    </location>
</feature>
<keyword evidence="3" id="KW-1185">Reference proteome</keyword>
<dbReference type="AlphaFoldDB" id="A0A2T4CGU9"/>
<proteinExistence type="predicted"/>
<accession>A0A2T4CGU9</accession>
<protein>
    <submittedName>
        <fullName evidence="2">Uncharacterized protein</fullName>
    </submittedName>
</protein>